<evidence type="ECO:0000256" key="6">
    <source>
        <dbReference type="ARBA" id="ARBA00023288"/>
    </source>
</evidence>
<evidence type="ECO:0000256" key="2">
    <source>
        <dbReference type="ARBA" id="ARBA00022475"/>
    </source>
</evidence>
<keyword evidence="4" id="KW-0342">GTP-binding</keyword>
<keyword evidence="4" id="KW-0547">Nucleotide-binding</keyword>
<reference evidence="8" key="1">
    <citation type="journal article" date="2019" name="bioRxiv">
        <title>The Genome of the Zebra Mussel, Dreissena polymorpha: A Resource for Invasive Species Research.</title>
        <authorList>
            <person name="McCartney M.A."/>
            <person name="Auch B."/>
            <person name="Kono T."/>
            <person name="Mallez S."/>
            <person name="Zhang Y."/>
            <person name="Obille A."/>
            <person name="Becker A."/>
            <person name="Abrahante J.E."/>
            <person name="Garbe J."/>
            <person name="Badalamenti J.P."/>
            <person name="Herman A."/>
            <person name="Mangelson H."/>
            <person name="Liachko I."/>
            <person name="Sullivan S."/>
            <person name="Sone E.D."/>
            <person name="Koren S."/>
            <person name="Silverstein K.A.T."/>
            <person name="Beckman K.B."/>
            <person name="Gohl D.M."/>
        </authorList>
    </citation>
    <scope>NUCLEOTIDE SEQUENCE</scope>
    <source>
        <strain evidence="8">Duluth1</strain>
        <tissue evidence="8">Whole animal</tissue>
    </source>
</reference>
<evidence type="ECO:0000313" key="8">
    <source>
        <dbReference type="EMBL" id="KAH3890378.1"/>
    </source>
</evidence>
<evidence type="ECO:0000256" key="7">
    <source>
        <dbReference type="ARBA" id="ARBA00038061"/>
    </source>
</evidence>
<dbReference type="InterPro" id="IPR001806">
    <property type="entry name" value="Small_GTPase"/>
</dbReference>
<evidence type="ECO:0000256" key="1">
    <source>
        <dbReference type="ARBA" id="ARBA00004193"/>
    </source>
</evidence>
<evidence type="ECO:0008006" key="10">
    <source>
        <dbReference type="Google" id="ProtNLM"/>
    </source>
</evidence>
<keyword evidence="9" id="KW-1185">Reference proteome</keyword>
<accession>A0A9D4N9E8</accession>
<evidence type="ECO:0000313" key="9">
    <source>
        <dbReference type="Proteomes" id="UP000828390"/>
    </source>
</evidence>
<dbReference type="PANTHER" id="PTHR46149:SF7">
    <property type="entry name" value="GTP-BINDING PROTEIN DI-RAS2"/>
    <property type="match status" value="1"/>
</dbReference>
<dbReference type="PROSITE" id="PS51421">
    <property type="entry name" value="RAS"/>
    <property type="match status" value="1"/>
</dbReference>
<keyword evidence="2" id="KW-1003">Cell membrane</keyword>
<sequence length="225" mass="25451">MGAAGVGKTAIIQQALRRQFLEEYKETIEEQFYYNGNGYILEITDTSGSHHFPEMIRMAILEADMFVLVLSVTDWSTFDRVALIRKQICELRDNNVPIIVVGNKSDLSSNREISPEVADAVVCIDWSCRYHDVTARSYDSVCEVFTDVLNTFPELYGKHVDLSDTKVAKKRSESQANKSKRMSKLRKSISSICRKIHSLYSLETSKHSVTVSDSSIHDLDALSIM</sequence>
<comment type="subcellular location">
    <subcellularLocation>
        <location evidence="1">Cell membrane</location>
        <topology evidence="1">Lipid-anchor</topology>
    </subcellularLocation>
</comment>
<comment type="similarity">
    <text evidence="7">Belongs to the small GTPase superfamily. RasD family.</text>
</comment>
<dbReference type="AlphaFoldDB" id="A0A9D4N9E8"/>
<dbReference type="GO" id="GO:0005525">
    <property type="term" value="F:GTP binding"/>
    <property type="evidence" value="ECO:0007669"/>
    <property type="project" value="UniProtKB-KW"/>
</dbReference>
<dbReference type="EMBL" id="JAIWYP010000001">
    <property type="protein sequence ID" value="KAH3890378.1"/>
    <property type="molecule type" value="Genomic_DNA"/>
</dbReference>
<dbReference type="PANTHER" id="PTHR46149">
    <property type="entry name" value="MIP08469P"/>
    <property type="match status" value="1"/>
</dbReference>
<dbReference type="GO" id="GO:0005886">
    <property type="term" value="C:plasma membrane"/>
    <property type="evidence" value="ECO:0007669"/>
    <property type="project" value="UniProtKB-SubCell"/>
</dbReference>
<proteinExistence type="inferred from homology"/>
<dbReference type="SMART" id="SM00173">
    <property type="entry name" value="RAS"/>
    <property type="match status" value="1"/>
</dbReference>
<dbReference type="InterPro" id="IPR027417">
    <property type="entry name" value="P-loop_NTPase"/>
</dbReference>
<evidence type="ECO:0000256" key="5">
    <source>
        <dbReference type="ARBA" id="ARBA00023136"/>
    </source>
</evidence>
<protein>
    <recommendedName>
        <fullName evidence="10">GTP-binding protein Rhes</fullName>
    </recommendedName>
</protein>
<dbReference type="PRINTS" id="PR00449">
    <property type="entry name" value="RASTRNSFRMNG"/>
</dbReference>
<evidence type="ECO:0000256" key="3">
    <source>
        <dbReference type="ARBA" id="ARBA00022481"/>
    </source>
</evidence>
<comment type="caution">
    <text evidence="8">The sequence shown here is derived from an EMBL/GenBank/DDBJ whole genome shotgun (WGS) entry which is preliminary data.</text>
</comment>
<gene>
    <name evidence="8" type="ORF">DPMN_014458</name>
</gene>
<dbReference type="SUPFAM" id="SSF52540">
    <property type="entry name" value="P-loop containing nucleoside triphosphate hydrolases"/>
    <property type="match status" value="1"/>
</dbReference>
<dbReference type="NCBIfam" id="TIGR00231">
    <property type="entry name" value="small_GTP"/>
    <property type="match status" value="1"/>
</dbReference>
<dbReference type="InterPro" id="IPR005225">
    <property type="entry name" value="Small_GTP-bd"/>
</dbReference>
<dbReference type="Pfam" id="PF00071">
    <property type="entry name" value="Ras"/>
    <property type="match status" value="1"/>
</dbReference>
<keyword evidence="6" id="KW-0449">Lipoprotein</keyword>
<dbReference type="GO" id="GO:0003924">
    <property type="term" value="F:GTPase activity"/>
    <property type="evidence" value="ECO:0007669"/>
    <property type="project" value="InterPro"/>
</dbReference>
<evidence type="ECO:0000256" key="4">
    <source>
        <dbReference type="ARBA" id="ARBA00023134"/>
    </source>
</evidence>
<dbReference type="SMART" id="SM00175">
    <property type="entry name" value="RAB"/>
    <property type="match status" value="1"/>
</dbReference>
<reference evidence="8" key="2">
    <citation type="submission" date="2020-11" db="EMBL/GenBank/DDBJ databases">
        <authorList>
            <person name="McCartney M.A."/>
            <person name="Auch B."/>
            <person name="Kono T."/>
            <person name="Mallez S."/>
            <person name="Becker A."/>
            <person name="Gohl D.M."/>
            <person name="Silverstein K.A.T."/>
            <person name="Koren S."/>
            <person name="Bechman K.B."/>
            <person name="Herman A."/>
            <person name="Abrahante J.E."/>
            <person name="Garbe J."/>
        </authorList>
    </citation>
    <scope>NUCLEOTIDE SEQUENCE</scope>
    <source>
        <strain evidence="8">Duluth1</strain>
        <tissue evidence="8">Whole animal</tissue>
    </source>
</reference>
<dbReference type="InterPro" id="IPR052236">
    <property type="entry name" value="Small_GTPase_RasD"/>
</dbReference>
<organism evidence="8 9">
    <name type="scientific">Dreissena polymorpha</name>
    <name type="common">Zebra mussel</name>
    <name type="synonym">Mytilus polymorpha</name>
    <dbReference type="NCBI Taxonomy" id="45954"/>
    <lineage>
        <taxon>Eukaryota</taxon>
        <taxon>Metazoa</taxon>
        <taxon>Spiralia</taxon>
        <taxon>Lophotrochozoa</taxon>
        <taxon>Mollusca</taxon>
        <taxon>Bivalvia</taxon>
        <taxon>Autobranchia</taxon>
        <taxon>Heteroconchia</taxon>
        <taxon>Euheterodonta</taxon>
        <taxon>Imparidentia</taxon>
        <taxon>Neoheterodontei</taxon>
        <taxon>Myida</taxon>
        <taxon>Dreissenoidea</taxon>
        <taxon>Dreissenidae</taxon>
        <taxon>Dreissena</taxon>
    </lineage>
</organism>
<name>A0A9D4N9E8_DREPO</name>
<keyword evidence="3" id="KW-0488">Methylation</keyword>
<dbReference type="Gene3D" id="3.40.50.300">
    <property type="entry name" value="P-loop containing nucleotide triphosphate hydrolases"/>
    <property type="match status" value="1"/>
</dbReference>
<keyword evidence="5" id="KW-0472">Membrane</keyword>
<dbReference type="SMART" id="SM00174">
    <property type="entry name" value="RHO"/>
    <property type="match status" value="1"/>
</dbReference>
<dbReference type="Proteomes" id="UP000828390">
    <property type="component" value="Unassembled WGS sequence"/>
</dbReference>
<dbReference type="PROSITE" id="PS51419">
    <property type="entry name" value="RAB"/>
    <property type="match status" value="1"/>
</dbReference>